<dbReference type="AlphaFoldDB" id="A0A5B8XQY5"/>
<feature type="domain" description="MacB-like periplasmic core" evidence="9">
    <location>
        <begin position="22"/>
        <end position="255"/>
    </location>
</feature>
<dbReference type="OrthoDB" id="9809768at2"/>
<dbReference type="Proteomes" id="UP000321595">
    <property type="component" value="Chromosome"/>
</dbReference>
<evidence type="ECO:0000256" key="4">
    <source>
        <dbReference type="ARBA" id="ARBA00022692"/>
    </source>
</evidence>
<dbReference type="GO" id="GO:0044874">
    <property type="term" value="P:lipoprotein localization to outer membrane"/>
    <property type="evidence" value="ECO:0007669"/>
    <property type="project" value="TreeGrafter"/>
</dbReference>
<dbReference type="PANTHER" id="PTHR30489:SF0">
    <property type="entry name" value="LIPOPROTEIN-RELEASING SYSTEM TRANSMEMBRANE PROTEIN LOLE"/>
    <property type="match status" value="1"/>
</dbReference>
<dbReference type="Pfam" id="PF02687">
    <property type="entry name" value="FtsX"/>
    <property type="match status" value="1"/>
</dbReference>
<keyword evidence="3" id="KW-1003">Cell membrane</keyword>
<feature type="transmembrane region" description="Helical" evidence="7">
    <location>
        <begin position="328"/>
        <end position="361"/>
    </location>
</feature>
<keyword evidence="6 7" id="KW-0472">Membrane</keyword>
<dbReference type="InterPro" id="IPR025857">
    <property type="entry name" value="MacB_PCD"/>
</dbReference>
<feature type="transmembrane region" description="Helical" evidence="7">
    <location>
        <begin position="21"/>
        <end position="43"/>
    </location>
</feature>
<dbReference type="InterPro" id="IPR003838">
    <property type="entry name" value="ABC3_permease_C"/>
</dbReference>
<evidence type="ECO:0000256" key="3">
    <source>
        <dbReference type="ARBA" id="ARBA00022475"/>
    </source>
</evidence>
<sequence>MMPDRLAWSFAWRSLWGSGRLTALTMVVVGVSVILVIFLTALIEGLRVQLVQETTGAIAHIRIEPIPREPIKPDSLSTTDEHVIGKRSTWTREQITIEDWRKWQAYAQKFGPQVVAVAPLAEGAGFASRGGQRKSVRIFGIEPREYDRVVPIQPSLERGRFYRMGAGETTIGADLAKELGVDLGDRIRITSSDGAATDKRVVGIFRSGFSGLDEGAVFIPRGDAQALLGLGSAVTSIGIRVSDVFAAPEIAAQMSRQVPHEVRDWTQDNARLLGALEAQKRSSDMITGFTGLAASFAIASILIVLVTNKLSEIGILKAMGARRRQIRAIFAIQGAFLGGLGSVVGSVFGSVLVMGLASIRVAQPGTGKLGPLFPFALSADLIVVTIIVSTALGLLAAIIPARRAANVDPMEVIRGD</sequence>
<evidence type="ECO:0000259" key="8">
    <source>
        <dbReference type="Pfam" id="PF02687"/>
    </source>
</evidence>
<dbReference type="PANTHER" id="PTHR30489">
    <property type="entry name" value="LIPOPROTEIN-RELEASING SYSTEM TRANSMEMBRANE PROTEIN LOLE"/>
    <property type="match status" value="1"/>
</dbReference>
<dbReference type="Pfam" id="PF12704">
    <property type="entry name" value="MacB_PCD"/>
    <property type="match status" value="1"/>
</dbReference>
<evidence type="ECO:0000313" key="10">
    <source>
        <dbReference type="EMBL" id="QED28010.1"/>
    </source>
</evidence>
<evidence type="ECO:0000256" key="7">
    <source>
        <dbReference type="SAM" id="Phobius"/>
    </source>
</evidence>
<dbReference type="EMBL" id="CP042467">
    <property type="protein sequence ID" value="QED28010.1"/>
    <property type="molecule type" value="Genomic_DNA"/>
</dbReference>
<evidence type="ECO:0000256" key="1">
    <source>
        <dbReference type="ARBA" id="ARBA00004651"/>
    </source>
</evidence>
<reference evidence="10 11" key="1">
    <citation type="submission" date="2019-08" db="EMBL/GenBank/DDBJ databases">
        <authorList>
            <person name="Liang Q."/>
        </authorList>
    </citation>
    <scope>NUCLEOTIDE SEQUENCE [LARGE SCALE GENOMIC DNA]</scope>
    <source>
        <strain evidence="10 11">V1718</strain>
    </source>
</reference>
<keyword evidence="11" id="KW-1185">Reference proteome</keyword>
<gene>
    <name evidence="10" type="ORF">FRD01_12340</name>
</gene>
<evidence type="ECO:0000259" key="9">
    <source>
        <dbReference type="Pfam" id="PF12704"/>
    </source>
</evidence>
<evidence type="ECO:0000313" key="11">
    <source>
        <dbReference type="Proteomes" id="UP000321595"/>
    </source>
</evidence>
<feature type="transmembrane region" description="Helical" evidence="7">
    <location>
        <begin position="285"/>
        <end position="307"/>
    </location>
</feature>
<comment type="subcellular location">
    <subcellularLocation>
        <location evidence="1">Cell membrane</location>
        <topology evidence="1">Multi-pass membrane protein</topology>
    </subcellularLocation>
</comment>
<proteinExistence type="inferred from homology"/>
<dbReference type="GO" id="GO:0098797">
    <property type="term" value="C:plasma membrane protein complex"/>
    <property type="evidence" value="ECO:0007669"/>
    <property type="project" value="TreeGrafter"/>
</dbReference>
<evidence type="ECO:0000256" key="5">
    <source>
        <dbReference type="ARBA" id="ARBA00022989"/>
    </source>
</evidence>
<protein>
    <submittedName>
        <fullName evidence="10">ABC transporter permease</fullName>
    </submittedName>
</protein>
<feature type="domain" description="ABC3 transporter permease C-terminal" evidence="8">
    <location>
        <begin position="286"/>
        <end position="409"/>
    </location>
</feature>
<keyword evidence="4 7" id="KW-0812">Transmembrane</keyword>
<accession>A0A5B8XQY5</accession>
<dbReference type="RefSeq" id="WP_146960059.1">
    <property type="nucleotide sequence ID" value="NZ_CP042467.1"/>
</dbReference>
<keyword evidence="5 7" id="KW-1133">Transmembrane helix</keyword>
<dbReference type="KEGG" id="bbae:FRD01_12340"/>
<evidence type="ECO:0000256" key="6">
    <source>
        <dbReference type="ARBA" id="ARBA00023136"/>
    </source>
</evidence>
<organism evidence="10 11">
    <name type="scientific">Microvenator marinus</name>
    <dbReference type="NCBI Taxonomy" id="2600177"/>
    <lineage>
        <taxon>Bacteria</taxon>
        <taxon>Deltaproteobacteria</taxon>
        <taxon>Bradymonadales</taxon>
        <taxon>Microvenatoraceae</taxon>
        <taxon>Microvenator</taxon>
    </lineage>
</organism>
<comment type="similarity">
    <text evidence="2">Belongs to the ABC-4 integral membrane protein family. LolC/E subfamily.</text>
</comment>
<feature type="transmembrane region" description="Helical" evidence="7">
    <location>
        <begin position="381"/>
        <end position="401"/>
    </location>
</feature>
<name>A0A5B8XQY5_9DELT</name>
<evidence type="ECO:0000256" key="2">
    <source>
        <dbReference type="ARBA" id="ARBA00005236"/>
    </source>
</evidence>
<dbReference type="InterPro" id="IPR051447">
    <property type="entry name" value="Lipoprotein-release_system"/>
</dbReference>